<evidence type="ECO:0000256" key="10">
    <source>
        <dbReference type="ARBA" id="ARBA00042072"/>
    </source>
</evidence>
<evidence type="ECO:0000256" key="5">
    <source>
        <dbReference type="ARBA" id="ARBA00022679"/>
    </source>
</evidence>
<dbReference type="InterPro" id="IPR002178">
    <property type="entry name" value="PTS_EIIA_type-2_dom"/>
</dbReference>
<evidence type="ECO:0000256" key="6">
    <source>
        <dbReference type="ARBA" id="ARBA00022683"/>
    </source>
</evidence>
<sequence>MEILPNIVRKMDTTCVLTNVEVNNWKEAVRISGSLLYKARKVSKKYIEGMIKTTNRLGPYAVIAPGIALPHSRPEDGAFDFGLSVVILRVPVDFDSPNDPVKIIIGFSAPTNSAHIQLLKELGMLLQNKEFQKRLKHAKTPQQVVSIFKEFVIQEEGD</sequence>
<evidence type="ECO:0000256" key="7">
    <source>
        <dbReference type="ARBA" id="ARBA00022777"/>
    </source>
</evidence>
<dbReference type="EMBL" id="CP099582">
    <property type="protein sequence ID" value="USS40136.1"/>
    <property type="molecule type" value="Genomic_DNA"/>
</dbReference>
<dbReference type="CDD" id="cd00211">
    <property type="entry name" value="PTS_IIA_fru"/>
    <property type="match status" value="1"/>
</dbReference>
<dbReference type="GO" id="GO:0009401">
    <property type="term" value="P:phosphoenolpyruvate-dependent sugar phosphotransferase system"/>
    <property type="evidence" value="ECO:0007669"/>
    <property type="project" value="UniProtKB-KW"/>
</dbReference>
<gene>
    <name evidence="12" type="ORF">NF865_07295</name>
</gene>
<comment type="function">
    <text evidence="8">The phosphoenolpyruvate-dependent sugar phosphotransferase system (sugar PTS), a major carbohydrate active transport system, catalyzes the phosphorylation of incoming sugar substrates concomitantly with their translocation across the cell membrane. The enzyme II UlaABC PTS system is involved in ascorbate transport.</text>
</comment>
<dbReference type="InterPro" id="IPR016152">
    <property type="entry name" value="PTrfase/Anion_transptr"/>
</dbReference>
<evidence type="ECO:0000256" key="2">
    <source>
        <dbReference type="ARBA" id="ARBA00022448"/>
    </source>
</evidence>
<evidence type="ECO:0000256" key="1">
    <source>
        <dbReference type="ARBA" id="ARBA00004496"/>
    </source>
</evidence>
<protein>
    <recommendedName>
        <fullName evidence="9">Ascorbate-specific PTS system EIIA component</fullName>
    </recommendedName>
    <alternativeName>
        <fullName evidence="10">Ascorbate-specific phosphotransferase enzyme IIA component</fullName>
    </alternativeName>
</protein>
<dbReference type="GO" id="GO:0016301">
    <property type="term" value="F:kinase activity"/>
    <property type="evidence" value="ECO:0007669"/>
    <property type="project" value="UniProtKB-KW"/>
</dbReference>
<dbReference type="Proteomes" id="UP001055732">
    <property type="component" value="Chromosome"/>
</dbReference>
<keyword evidence="13" id="KW-1185">Reference proteome</keyword>
<dbReference type="PROSITE" id="PS51094">
    <property type="entry name" value="PTS_EIIA_TYPE_2"/>
    <property type="match status" value="1"/>
</dbReference>
<accession>A0A9E7SN62</accession>
<evidence type="ECO:0000259" key="11">
    <source>
        <dbReference type="PROSITE" id="PS51094"/>
    </source>
</evidence>
<reference evidence="12" key="1">
    <citation type="journal article" date="1998" name="Int. J. Syst. Bacteriol. 48 Pt">
        <title>Thermococcus guaymasensis sp. nov. and Thermococcus aggregans sp. nov., two novel thermophilic archaea isolated from the Guaymas Basin hydrothermal vent site.</title>
        <authorList>
            <person name="Canganella F."/>
            <person name="Jones W.J."/>
            <person name="Gambacorta A."/>
            <person name="Antranikian G."/>
        </authorList>
    </citation>
    <scope>NUCLEOTIDE SEQUENCE</scope>
    <source>
        <strain evidence="12">TY</strain>
    </source>
</reference>
<evidence type="ECO:0000256" key="3">
    <source>
        <dbReference type="ARBA" id="ARBA00022490"/>
    </source>
</evidence>
<keyword evidence="7" id="KW-0418">Kinase</keyword>
<keyword evidence="5" id="KW-0808">Transferase</keyword>
<organism evidence="12 13">
    <name type="scientific">Thermococcus aggregans</name>
    <dbReference type="NCBI Taxonomy" id="110163"/>
    <lineage>
        <taxon>Archaea</taxon>
        <taxon>Methanobacteriati</taxon>
        <taxon>Methanobacteriota</taxon>
        <taxon>Thermococci</taxon>
        <taxon>Thermococcales</taxon>
        <taxon>Thermococcaceae</taxon>
        <taxon>Thermococcus</taxon>
    </lineage>
</organism>
<dbReference type="SUPFAM" id="SSF55804">
    <property type="entry name" value="Phoshotransferase/anion transport protein"/>
    <property type="match status" value="1"/>
</dbReference>
<name>A0A9E7SN62_THEAG</name>
<dbReference type="InterPro" id="IPR051351">
    <property type="entry name" value="Ascorbate-PTS_EIIA_comp"/>
</dbReference>
<evidence type="ECO:0000313" key="13">
    <source>
        <dbReference type="Proteomes" id="UP001055732"/>
    </source>
</evidence>
<evidence type="ECO:0000256" key="8">
    <source>
        <dbReference type="ARBA" id="ARBA00037387"/>
    </source>
</evidence>
<dbReference type="GO" id="GO:0005737">
    <property type="term" value="C:cytoplasm"/>
    <property type="evidence" value="ECO:0007669"/>
    <property type="project" value="UniProtKB-SubCell"/>
</dbReference>
<keyword evidence="2" id="KW-0813">Transport</keyword>
<keyword evidence="3" id="KW-0963">Cytoplasm</keyword>
<comment type="subcellular location">
    <subcellularLocation>
        <location evidence="1">Cytoplasm</location>
    </subcellularLocation>
</comment>
<keyword evidence="12" id="KW-0762">Sugar transport</keyword>
<dbReference type="PANTHER" id="PTHR36203">
    <property type="entry name" value="ASCORBATE-SPECIFIC PTS SYSTEM EIIA COMPONENT"/>
    <property type="match status" value="1"/>
</dbReference>
<reference evidence="12" key="2">
    <citation type="submission" date="2022-06" db="EMBL/GenBank/DDBJ databases">
        <authorList>
            <person name="Park Y.-J."/>
        </authorList>
    </citation>
    <scope>NUCLEOTIDE SEQUENCE</scope>
    <source>
        <strain evidence="12">TY</strain>
    </source>
</reference>
<dbReference type="PANTHER" id="PTHR36203:SF1">
    <property type="entry name" value="ASCORBATE-SPECIFIC PTS SYSTEM EIIA COMPONENT"/>
    <property type="match status" value="1"/>
</dbReference>
<evidence type="ECO:0000256" key="4">
    <source>
        <dbReference type="ARBA" id="ARBA00022553"/>
    </source>
</evidence>
<evidence type="ECO:0000256" key="9">
    <source>
        <dbReference type="ARBA" id="ARBA00041175"/>
    </source>
</evidence>
<dbReference type="RefSeq" id="WP_253304093.1">
    <property type="nucleotide sequence ID" value="NZ_CP099582.1"/>
</dbReference>
<keyword evidence="6" id="KW-0598">Phosphotransferase system</keyword>
<keyword evidence="4" id="KW-0597">Phosphoprotein</keyword>
<evidence type="ECO:0000313" key="12">
    <source>
        <dbReference type="EMBL" id="USS40136.1"/>
    </source>
</evidence>
<dbReference type="KEGG" id="tagg:NF865_07295"/>
<feature type="domain" description="PTS EIIA type-2" evidence="11">
    <location>
        <begin position="9"/>
        <end position="151"/>
    </location>
</feature>
<dbReference type="Pfam" id="PF00359">
    <property type="entry name" value="PTS_EIIA_2"/>
    <property type="match status" value="1"/>
</dbReference>
<dbReference type="AlphaFoldDB" id="A0A9E7SN62"/>
<proteinExistence type="predicted"/>
<dbReference type="Gene3D" id="3.40.930.10">
    <property type="entry name" value="Mannitol-specific EII, Chain A"/>
    <property type="match status" value="1"/>
</dbReference>